<dbReference type="PROSITE" id="PS51257">
    <property type="entry name" value="PROKAR_LIPOPROTEIN"/>
    <property type="match status" value="1"/>
</dbReference>
<protein>
    <recommendedName>
        <fullName evidence="5">DUF4398 domain-containing protein</fullName>
    </recommendedName>
</protein>
<evidence type="ECO:0000256" key="2">
    <source>
        <dbReference type="SAM" id="SignalP"/>
    </source>
</evidence>
<dbReference type="Proteomes" id="UP000807850">
    <property type="component" value="Unassembled WGS sequence"/>
</dbReference>
<name>A0A9D6L6W2_UNCEI</name>
<feature type="region of interest" description="Disordered" evidence="1">
    <location>
        <begin position="35"/>
        <end position="75"/>
    </location>
</feature>
<evidence type="ECO:0008006" key="5">
    <source>
        <dbReference type="Google" id="ProtNLM"/>
    </source>
</evidence>
<evidence type="ECO:0000313" key="4">
    <source>
        <dbReference type="Proteomes" id="UP000807850"/>
    </source>
</evidence>
<reference evidence="3" key="1">
    <citation type="submission" date="2020-07" db="EMBL/GenBank/DDBJ databases">
        <title>Huge and variable diversity of episymbiotic CPR bacteria and DPANN archaea in groundwater ecosystems.</title>
        <authorList>
            <person name="He C.Y."/>
            <person name="Keren R."/>
            <person name="Whittaker M."/>
            <person name="Farag I.F."/>
            <person name="Doudna J."/>
            <person name="Cate J.H.D."/>
            <person name="Banfield J.F."/>
        </authorList>
    </citation>
    <scope>NUCLEOTIDE SEQUENCE</scope>
    <source>
        <strain evidence="3">NC_groundwater_928_Pr1_S-0.2um_72_17</strain>
    </source>
</reference>
<feature type="signal peptide" evidence="2">
    <location>
        <begin position="1"/>
        <end position="22"/>
    </location>
</feature>
<evidence type="ECO:0000313" key="3">
    <source>
        <dbReference type="EMBL" id="MBI3540013.1"/>
    </source>
</evidence>
<dbReference type="EMBL" id="JACQAY010000228">
    <property type="protein sequence ID" value="MBI3540013.1"/>
    <property type="molecule type" value="Genomic_DNA"/>
</dbReference>
<evidence type="ECO:0000256" key="1">
    <source>
        <dbReference type="SAM" id="MobiDB-lite"/>
    </source>
</evidence>
<comment type="caution">
    <text evidence="3">The sequence shown here is derived from an EMBL/GenBank/DDBJ whole genome shotgun (WGS) entry which is preliminary data.</text>
</comment>
<sequence>MIPRAVHAAPILAIAAALIALAGCAHTPPRRVVHVPVESRPTPPPPAPDTQQVTTPTDRPAPPVESVMSADEQKKTRARIVADTTEASAAVKRCAGRQLLPDQESIFDTARNYLEQVRSALKRNELWRAESLARKARQLAGSLDCPG</sequence>
<proteinExistence type="predicted"/>
<gene>
    <name evidence="3" type="ORF">HY076_07050</name>
</gene>
<dbReference type="AlphaFoldDB" id="A0A9D6L6W2"/>
<feature type="compositionally biased region" description="Low complexity" evidence="1">
    <location>
        <begin position="49"/>
        <end position="58"/>
    </location>
</feature>
<accession>A0A9D6L6W2</accession>
<organism evidence="3 4">
    <name type="scientific">Eiseniibacteriota bacterium</name>
    <dbReference type="NCBI Taxonomy" id="2212470"/>
    <lineage>
        <taxon>Bacteria</taxon>
        <taxon>Candidatus Eiseniibacteriota</taxon>
    </lineage>
</organism>
<keyword evidence="2" id="KW-0732">Signal</keyword>
<feature type="chain" id="PRO_5039698492" description="DUF4398 domain-containing protein" evidence="2">
    <location>
        <begin position="23"/>
        <end position="147"/>
    </location>
</feature>